<protein>
    <submittedName>
        <fullName evidence="1">Glycosyl transferase family 1</fullName>
    </submittedName>
</protein>
<organism evidence="1 2">
    <name type="scientific">Gemmata obscuriglobus</name>
    <dbReference type="NCBI Taxonomy" id="114"/>
    <lineage>
        <taxon>Bacteria</taxon>
        <taxon>Pseudomonadati</taxon>
        <taxon>Planctomycetota</taxon>
        <taxon>Planctomycetia</taxon>
        <taxon>Gemmatales</taxon>
        <taxon>Gemmataceae</taxon>
        <taxon>Gemmata</taxon>
    </lineage>
</organism>
<dbReference type="CDD" id="cd03801">
    <property type="entry name" value="GT4_PimA-like"/>
    <property type="match status" value="1"/>
</dbReference>
<keyword evidence="1" id="KW-0808">Transferase</keyword>
<name>A0A2Z3H1J2_9BACT</name>
<accession>A0A2Z3H1J2</accession>
<proteinExistence type="predicted"/>
<dbReference type="KEGG" id="gog:C1280_23105"/>
<dbReference type="PANTHER" id="PTHR12526">
    <property type="entry name" value="GLYCOSYLTRANSFERASE"/>
    <property type="match status" value="1"/>
</dbReference>
<keyword evidence="2" id="KW-1185">Reference proteome</keyword>
<evidence type="ECO:0000313" key="2">
    <source>
        <dbReference type="Proteomes" id="UP000245802"/>
    </source>
</evidence>
<dbReference type="Proteomes" id="UP000245802">
    <property type="component" value="Chromosome"/>
</dbReference>
<dbReference type="SUPFAM" id="SSF53756">
    <property type="entry name" value="UDP-Glycosyltransferase/glycogen phosphorylase"/>
    <property type="match status" value="1"/>
</dbReference>
<dbReference type="Gene3D" id="3.40.50.2000">
    <property type="entry name" value="Glycogen Phosphorylase B"/>
    <property type="match status" value="2"/>
</dbReference>
<evidence type="ECO:0000313" key="1">
    <source>
        <dbReference type="EMBL" id="AWM39598.1"/>
    </source>
</evidence>
<dbReference type="Pfam" id="PF13692">
    <property type="entry name" value="Glyco_trans_1_4"/>
    <property type="match status" value="1"/>
</dbReference>
<dbReference type="GO" id="GO:0016757">
    <property type="term" value="F:glycosyltransferase activity"/>
    <property type="evidence" value="ECO:0007669"/>
    <property type="project" value="TreeGrafter"/>
</dbReference>
<dbReference type="AlphaFoldDB" id="A0A2Z3H1J2"/>
<reference evidence="1 2" key="1">
    <citation type="submission" date="2018-01" db="EMBL/GenBank/DDBJ databases">
        <title>G. obscuriglobus.</title>
        <authorList>
            <person name="Franke J."/>
            <person name="Blomberg W."/>
            <person name="Selmecki A."/>
        </authorList>
    </citation>
    <scope>NUCLEOTIDE SEQUENCE [LARGE SCALE GENOMIC DNA]</scope>
    <source>
        <strain evidence="1 2">DSM 5831</strain>
    </source>
</reference>
<dbReference type="EMBL" id="CP025958">
    <property type="protein sequence ID" value="AWM39598.1"/>
    <property type="molecule type" value="Genomic_DNA"/>
</dbReference>
<dbReference type="OrthoDB" id="232381at2"/>
<dbReference type="PANTHER" id="PTHR12526:SF636">
    <property type="entry name" value="BLL3647 PROTEIN"/>
    <property type="match status" value="1"/>
</dbReference>
<sequence>MNRRLAHEMSRVGGGSWEVVAAAPKYFDGSDLRPVRLELRADEPCRVVPLNAYFTRRPHLFLYGRQLRSLLREGWDAVHAWEEPYILAGGEVAWWTPRDSALVFRTAQSINKTYPLPFSLVERYAMHKAAGWICSGSLVEQTLSARRGYDKPRARIPLGVDTEAFRPDPEAGRNVLQKLGWAGGAPVIGYLGRFVPDKGLNLLTAALDEVPGEWRALFVGAGPSESQLREWASKYGDRVRICTDVTHDFVPAYLNAMTVLCAPSQTMPNWKEQFGRMVVESFAAGVPFIGSDSGEIPFVVRDSGLIVGEKDVAGWARAIGELIASPGQRRVLADKGLQRTRDEFAWPVVARQYLNFFERVLAEKRN</sequence>
<gene>
    <name evidence="1" type="ORF">C1280_23105</name>
</gene>